<keyword evidence="2" id="KW-0732">Signal</keyword>
<sequence length="75" mass="8363">MNQNNRMLSLPIILLSLLMKTAGWPSSPRSRPDAPVEQANRSLVPPPLRRQLLRRDENPVSRDPYSSSVSKGVLG</sequence>
<accession>A0A1J7J9W6</accession>
<feature type="chain" id="PRO_5012476015" description="Secreted protein" evidence="2">
    <location>
        <begin position="24"/>
        <end position="75"/>
    </location>
</feature>
<feature type="compositionally biased region" description="Polar residues" evidence="1">
    <location>
        <begin position="64"/>
        <end position="75"/>
    </location>
</feature>
<dbReference type="AlphaFoldDB" id="A0A1J7J9W6"/>
<name>A0A1J7J9W6_9PEZI</name>
<organism evidence="3 4">
    <name type="scientific">Coniochaeta ligniaria NRRL 30616</name>
    <dbReference type="NCBI Taxonomy" id="1408157"/>
    <lineage>
        <taxon>Eukaryota</taxon>
        <taxon>Fungi</taxon>
        <taxon>Dikarya</taxon>
        <taxon>Ascomycota</taxon>
        <taxon>Pezizomycotina</taxon>
        <taxon>Sordariomycetes</taxon>
        <taxon>Sordariomycetidae</taxon>
        <taxon>Coniochaetales</taxon>
        <taxon>Coniochaetaceae</taxon>
        <taxon>Coniochaeta</taxon>
    </lineage>
</organism>
<gene>
    <name evidence="3" type="ORF">CONLIGDRAFT_514739</name>
</gene>
<protein>
    <recommendedName>
        <fullName evidence="5">Secreted protein</fullName>
    </recommendedName>
</protein>
<feature type="signal peptide" evidence="2">
    <location>
        <begin position="1"/>
        <end position="23"/>
    </location>
</feature>
<dbReference type="EMBL" id="KV875101">
    <property type="protein sequence ID" value="OIW25988.1"/>
    <property type="molecule type" value="Genomic_DNA"/>
</dbReference>
<evidence type="ECO:0000256" key="2">
    <source>
        <dbReference type="SAM" id="SignalP"/>
    </source>
</evidence>
<evidence type="ECO:0000256" key="1">
    <source>
        <dbReference type="SAM" id="MobiDB-lite"/>
    </source>
</evidence>
<keyword evidence="4" id="KW-1185">Reference proteome</keyword>
<dbReference type="Proteomes" id="UP000182658">
    <property type="component" value="Unassembled WGS sequence"/>
</dbReference>
<evidence type="ECO:0008006" key="5">
    <source>
        <dbReference type="Google" id="ProtNLM"/>
    </source>
</evidence>
<reference evidence="3 4" key="1">
    <citation type="submission" date="2016-10" db="EMBL/GenBank/DDBJ databases">
        <title>Draft genome sequence of Coniochaeta ligniaria NRRL30616, a lignocellulolytic fungus for bioabatement of inhibitors in plant biomass hydrolysates.</title>
        <authorList>
            <consortium name="DOE Joint Genome Institute"/>
            <person name="Jimenez D.J."/>
            <person name="Hector R.E."/>
            <person name="Riley R."/>
            <person name="Sun H."/>
            <person name="Grigoriev I.V."/>
            <person name="Van Elsas J.D."/>
            <person name="Nichols N.N."/>
        </authorList>
    </citation>
    <scope>NUCLEOTIDE SEQUENCE [LARGE SCALE GENOMIC DNA]</scope>
    <source>
        <strain evidence="3 4">NRRL 30616</strain>
    </source>
</reference>
<feature type="region of interest" description="Disordered" evidence="1">
    <location>
        <begin position="23"/>
        <end position="75"/>
    </location>
</feature>
<evidence type="ECO:0000313" key="3">
    <source>
        <dbReference type="EMBL" id="OIW25988.1"/>
    </source>
</evidence>
<dbReference type="InParanoid" id="A0A1J7J9W6"/>
<evidence type="ECO:0000313" key="4">
    <source>
        <dbReference type="Proteomes" id="UP000182658"/>
    </source>
</evidence>
<proteinExistence type="predicted"/>